<proteinExistence type="predicted"/>
<dbReference type="SUPFAM" id="SSF53067">
    <property type="entry name" value="Actin-like ATPase domain"/>
    <property type="match status" value="2"/>
</dbReference>
<dbReference type="InterPro" id="IPR043129">
    <property type="entry name" value="ATPase_NBD"/>
</dbReference>
<comment type="caution">
    <text evidence="3">The sequence shown here is derived from an EMBL/GenBank/DDBJ whole genome shotgun (WGS) entry which is preliminary data.</text>
</comment>
<sequence length="361" mass="41350">MKMNKTIFAIDLGNKAAKLIREGAEPISIPSRYIESTYVDGSNKFDFTAKIFMENVDVKKYKMVNQSNSYYFGKGINELGKDEYVRESFGVGKQRYEGEKFQNMLSFSICELASTFDEQIVEVDLVLGLPSEDYTEHNTKAILNYALGQHSVEIDGNTVNVDVKVVHLIPQPIGTFYNQLFNNEGEPINHEWIKQKTAIVDIGGLTKLFDQLQNFKMEETEREQKETGMWTLYSMISDLLVCDSSVKPNKYQIENVVRKGIESKEGRFIFYPNTHGNVVDMTEAVLKAINLYTEQTIDEVKNIFMHFTSIDNLIFTGGGSKILNRDLIEKAFDNVRIIYSEDGEFANVNGFYKYGMTQRRE</sequence>
<dbReference type="Pfam" id="PF17989">
    <property type="entry name" value="ALP_N"/>
    <property type="match status" value="1"/>
</dbReference>
<evidence type="ECO:0000313" key="4">
    <source>
        <dbReference type="Proteomes" id="UP000297725"/>
    </source>
</evidence>
<dbReference type="InterPro" id="IPR040607">
    <property type="entry name" value="ALP_N"/>
</dbReference>
<protein>
    <submittedName>
        <fullName evidence="3">ParM/StbA family protein</fullName>
    </submittedName>
</protein>
<accession>A0AAJ5EFL7</accession>
<evidence type="ECO:0000259" key="2">
    <source>
        <dbReference type="Pfam" id="PF22128"/>
    </source>
</evidence>
<dbReference type="EMBL" id="SRHU01000007">
    <property type="protein sequence ID" value="TFZ42933.1"/>
    <property type="molecule type" value="Genomic_DNA"/>
</dbReference>
<dbReference type="Proteomes" id="UP000297725">
    <property type="component" value="Unassembled WGS sequence"/>
</dbReference>
<feature type="domain" description="Actin-like protein N-terminal" evidence="1">
    <location>
        <begin position="9"/>
        <end position="174"/>
    </location>
</feature>
<dbReference type="Pfam" id="PF22128">
    <property type="entry name" value="Alp7A_like_C"/>
    <property type="match status" value="1"/>
</dbReference>
<dbReference type="InterPro" id="IPR054368">
    <property type="entry name" value="Alp7A-like_C"/>
</dbReference>
<organism evidence="3 4">
    <name type="scientific">Vagococcus xieshaowenii</name>
    <dbReference type="NCBI Taxonomy" id="2562451"/>
    <lineage>
        <taxon>Bacteria</taxon>
        <taxon>Bacillati</taxon>
        <taxon>Bacillota</taxon>
        <taxon>Bacilli</taxon>
        <taxon>Lactobacillales</taxon>
        <taxon>Enterococcaceae</taxon>
        <taxon>Vagococcus</taxon>
    </lineage>
</organism>
<dbReference type="Gene3D" id="3.30.420.40">
    <property type="match status" value="1"/>
</dbReference>
<reference evidence="3 4" key="1">
    <citation type="submission" date="2019-03" db="EMBL/GenBank/DDBJ databases">
        <title>Vagococcus sp. was isolated fron gut of Carduelis flavirostris.</title>
        <authorList>
            <person name="Ge Y."/>
        </authorList>
    </citation>
    <scope>NUCLEOTIDE SEQUENCE [LARGE SCALE GENOMIC DNA]</scope>
    <source>
        <strain evidence="3 4">CF-210</strain>
    </source>
</reference>
<dbReference type="AlphaFoldDB" id="A0AAJ5EFL7"/>
<name>A0AAJ5EFL7_9ENTE</name>
<gene>
    <name evidence="3" type="ORF">E4031_01480</name>
</gene>
<dbReference type="CDD" id="cd24021">
    <property type="entry name" value="ASKHA_NBD_ParM_Psk41-like"/>
    <property type="match status" value="1"/>
</dbReference>
<evidence type="ECO:0000313" key="3">
    <source>
        <dbReference type="EMBL" id="TFZ42933.1"/>
    </source>
</evidence>
<feature type="domain" description="Alp7A-like C-terminal" evidence="2">
    <location>
        <begin position="197"/>
        <end position="326"/>
    </location>
</feature>
<evidence type="ECO:0000259" key="1">
    <source>
        <dbReference type="Pfam" id="PF17989"/>
    </source>
</evidence>